<comment type="caution">
    <text evidence="1">The sequence shown here is derived from an EMBL/GenBank/DDBJ whole genome shotgun (WGS) entry which is preliminary data.</text>
</comment>
<evidence type="ECO:0000313" key="2">
    <source>
        <dbReference type="Proteomes" id="UP000237000"/>
    </source>
</evidence>
<dbReference type="OrthoDB" id="10313323at2759"/>
<dbReference type="Proteomes" id="UP000237000">
    <property type="component" value="Unassembled WGS sequence"/>
</dbReference>
<organism evidence="1 2">
    <name type="scientific">Trema orientale</name>
    <name type="common">Charcoal tree</name>
    <name type="synonym">Celtis orientalis</name>
    <dbReference type="NCBI Taxonomy" id="63057"/>
    <lineage>
        <taxon>Eukaryota</taxon>
        <taxon>Viridiplantae</taxon>
        <taxon>Streptophyta</taxon>
        <taxon>Embryophyta</taxon>
        <taxon>Tracheophyta</taxon>
        <taxon>Spermatophyta</taxon>
        <taxon>Magnoliopsida</taxon>
        <taxon>eudicotyledons</taxon>
        <taxon>Gunneridae</taxon>
        <taxon>Pentapetalae</taxon>
        <taxon>rosids</taxon>
        <taxon>fabids</taxon>
        <taxon>Rosales</taxon>
        <taxon>Cannabaceae</taxon>
        <taxon>Trema</taxon>
    </lineage>
</organism>
<reference evidence="2" key="1">
    <citation type="submission" date="2016-06" db="EMBL/GenBank/DDBJ databases">
        <title>Parallel loss of symbiosis genes in relatives of nitrogen-fixing non-legume Parasponia.</title>
        <authorList>
            <person name="Van Velzen R."/>
            <person name="Holmer R."/>
            <person name="Bu F."/>
            <person name="Rutten L."/>
            <person name="Van Zeijl A."/>
            <person name="Liu W."/>
            <person name="Santuari L."/>
            <person name="Cao Q."/>
            <person name="Sharma T."/>
            <person name="Shen D."/>
            <person name="Roswanjaya Y."/>
            <person name="Wardhani T."/>
            <person name="Kalhor M.S."/>
            <person name="Jansen J."/>
            <person name="Van den Hoogen J."/>
            <person name="Gungor B."/>
            <person name="Hartog M."/>
            <person name="Hontelez J."/>
            <person name="Verver J."/>
            <person name="Yang W.-C."/>
            <person name="Schijlen E."/>
            <person name="Repin R."/>
            <person name="Schilthuizen M."/>
            <person name="Schranz E."/>
            <person name="Heidstra R."/>
            <person name="Miyata K."/>
            <person name="Fedorova E."/>
            <person name="Kohlen W."/>
            <person name="Bisseling T."/>
            <person name="Smit S."/>
            <person name="Geurts R."/>
        </authorList>
    </citation>
    <scope>NUCLEOTIDE SEQUENCE [LARGE SCALE GENOMIC DNA]</scope>
    <source>
        <strain evidence="2">cv. RG33-2</strain>
    </source>
</reference>
<dbReference type="InParanoid" id="A0A2P5DRQ5"/>
<gene>
    <name evidence="1" type="ORF">TorRG33x02_243670</name>
</gene>
<dbReference type="EMBL" id="JXTC01000253">
    <property type="protein sequence ID" value="PON75968.1"/>
    <property type="molecule type" value="Genomic_DNA"/>
</dbReference>
<protein>
    <submittedName>
        <fullName evidence="1">Uncharacterized protein</fullName>
    </submittedName>
</protein>
<evidence type="ECO:0000313" key="1">
    <source>
        <dbReference type="EMBL" id="PON75968.1"/>
    </source>
</evidence>
<accession>A0A2P5DRQ5</accession>
<sequence>VLCRNMEKSPRRPYQKAGLTTWEPYMVGTPLCYRLELKMLAIADNDGDIKQLNIS</sequence>
<feature type="non-terminal residue" evidence="1">
    <location>
        <position position="1"/>
    </location>
</feature>
<name>A0A2P5DRQ5_TREOI</name>
<keyword evidence="2" id="KW-1185">Reference proteome</keyword>
<proteinExistence type="predicted"/>
<dbReference type="AlphaFoldDB" id="A0A2P5DRQ5"/>